<gene>
    <name evidence="2" type="ORF">C1H46_044064</name>
</gene>
<sequence>MEALGSRLGRASSRYGQTATVFNGPVRRWKKRWVHVSSSSPSLTYQNPHSQSNNSSSRLLLCRWTPISSATSPDEPAAASDEPPRRKFRYTPVSVLEEQKKPIQKKVGDEEKTSETDESVSPSDKVHGKPNINQIMKEQAEHKINIDHQSVAMVLQPGAMDIRSATYGRGVGLGGASICILFFLEWELDEDESGVQDSNRSHLDLDLGLKDGHNVNLGSMIQMKKASSGRFWLD</sequence>
<dbReference type="AlphaFoldDB" id="A0A540K863"/>
<reference evidence="2 3" key="1">
    <citation type="journal article" date="2019" name="G3 (Bethesda)">
        <title>Sequencing of a Wild Apple (Malus baccata) Genome Unravels the Differences Between Cultivated and Wild Apple Species Regarding Disease Resistance and Cold Tolerance.</title>
        <authorList>
            <person name="Chen X."/>
        </authorList>
    </citation>
    <scope>NUCLEOTIDE SEQUENCE [LARGE SCALE GENOMIC DNA]</scope>
    <source>
        <strain evidence="3">cv. Shandingzi</strain>
        <tissue evidence="2">Leaves</tissue>
    </source>
</reference>
<feature type="compositionally biased region" description="Polar residues" evidence="1">
    <location>
        <begin position="38"/>
        <end position="49"/>
    </location>
</feature>
<name>A0A540K863_MALBA</name>
<protein>
    <submittedName>
        <fullName evidence="2">Uncharacterized protein</fullName>
    </submittedName>
</protein>
<evidence type="ECO:0000256" key="1">
    <source>
        <dbReference type="SAM" id="MobiDB-lite"/>
    </source>
</evidence>
<accession>A0A540K863</accession>
<dbReference type="Proteomes" id="UP000315295">
    <property type="component" value="Unassembled WGS sequence"/>
</dbReference>
<feature type="compositionally biased region" description="Low complexity" evidence="1">
    <location>
        <begin position="72"/>
        <end position="81"/>
    </location>
</feature>
<evidence type="ECO:0000313" key="3">
    <source>
        <dbReference type="Proteomes" id="UP000315295"/>
    </source>
</evidence>
<dbReference type="EMBL" id="VIEB01001819">
    <property type="protein sequence ID" value="TQD70401.1"/>
    <property type="molecule type" value="Genomic_DNA"/>
</dbReference>
<feature type="region of interest" description="Disordered" evidence="1">
    <location>
        <begin position="38"/>
        <end position="57"/>
    </location>
</feature>
<organism evidence="2 3">
    <name type="scientific">Malus baccata</name>
    <name type="common">Siberian crab apple</name>
    <name type="synonym">Pyrus baccata</name>
    <dbReference type="NCBI Taxonomy" id="106549"/>
    <lineage>
        <taxon>Eukaryota</taxon>
        <taxon>Viridiplantae</taxon>
        <taxon>Streptophyta</taxon>
        <taxon>Embryophyta</taxon>
        <taxon>Tracheophyta</taxon>
        <taxon>Spermatophyta</taxon>
        <taxon>Magnoliopsida</taxon>
        <taxon>eudicotyledons</taxon>
        <taxon>Gunneridae</taxon>
        <taxon>Pentapetalae</taxon>
        <taxon>rosids</taxon>
        <taxon>fabids</taxon>
        <taxon>Rosales</taxon>
        <taxon>Rosaceae</taxon>
        <taxon>Amygdaloideae</taxon>
        <taxon>Maleae</taxon>
        <taxon>Malus</taxon>
    </lineage>
</organism>
<feature type="region of interest" description="Disordered" evidence="1">
    <location>
        <begin position="70"/>
        <end position="130"/>
    </location>
</feature>
<evidence type="ECO:0000313" key="2">
    <source>
        <dbReference type="EMBL" id="TQD70401.1"/>
    </source>
</evidence>
<dbReference type="STRING" id="106549.A0A540K863"/>
<dbReference type="PANTHER" id="PTHR34572">
    <property type="entry name" value="GOLGIN FAMILY A PROTEIN"/>
    <property type="match status" value="1"/>
</dbReference>
<keyword evidence="3" id="KW-1185">Reference proteome</keyword>
<dbReference type="PANTHER" id="PTHR34572:SF8">
    <property type="entry name" value="(RAPE) HYPOTHETICAL PROTEIN"/>
    <property type="match status" value="1"/>
</dbReference>
<comment type="caution">
    <text evidence="2">The sequence shown here is derived from an EMBL/GenBank/DDBJ whole genome shotgun (WGS) entry which is preliminary data.</text>
</comment>
<feature type="compositionally biased region" description="Basic and acidic residues" evidence="1">
    <location>
        <begin position="97"/>
        <end position="115"/>
    </location>
</feature>
<proteinExistence type="predicted"/>